<name>A0A0N8H3P8_9FLAO</name>
<proteinExistence type="predicted"/>
<organism evidence="1 2">
    <name type="scientific">Croceitalea dokdonensis DOKDO 023</name>
    <dbReference type="NCBI Taxonomy" id="1300341"/>
    <lineage>
        <taxon>Bacteria</taxon>
        <taxon>Pseudomonadati</taxon>
        <taxon>Bacteroidota</taxon>
        <taxon>Flavobacteriia</taxon>
        <taxon>Flavobacteriales</taxon>
        <taxon>Flavobacteriaceae</taxon>
        <taxon>Croceitalea</taxon>
    </lineage>
</organism>
<dbReference type="Proteomes" id="UP000050280">
    <property type="component" value="Unassembled WGS sequence"/>
</dbReference>
<evidence type="ECO:0000313" key="1">
    <source>
        <dbReference type="EMBL" id="KPM31172.1"/>
    </source>
</evidence>
<reference evidence="1 2" key="1">
    <citation type="submission" date="2015-09" db="EMBL/GenBank/DDBJ databases">
        <title>Genome sequence of the marine flavobacterium Croceitalea dokdonensis DOKDO 023 that contains proton- and sodium-pumping rhodopsins.</title>
        <authorList>
            <person name="Kwon S.-K."/>
            <person name="Lee H.K."/>
            <person name="Kwak M.-J."/>
            <person name="Kim J.F."/>
        </authorList>
    </citation>
    <scope>NUCLEOTIDE SEQUENCE [LARGE SCALE GENOMIC DNA]</scope>
    <source>
        <strain evidence="1 2">DOKDO 023</strain>
    </source>
</reference>
<accession>A0A0N8H3P8</accession>
<comment type="caution">
    <text evidence="1">The sequence shown here is derived from an EMBL/GenBank/DDBJ whole genome shotgun (WGS) entry which is preliminary data.</text>
</comment>
<gene>
    <name evidence="1" type="ORF">I595_2436</name>
</gene>
<keyword evidence="2" id="KW-1185">Reference proteome</keyword>
<protein>
    <submittedName>
        <fullName evidence="1">Uncharacterized protein</fullName>
    </submittedName>
</protein>
<evidence type="ECO:0000313" key="2">
    <source>
        <dbReference type="Proteomes" id="UP000050280"/>
    </source>
</evidence>
<dbReference type="AlphaFoldDB" id="A0A0N8H3P8"/>
<sequence length="40" mass="4735">MAQKNQICPKKEINPYPGHFEYHGLFLELDRYYKAAIPNP</sequence>
<dbReference type="EMBL" id="LDJX01000005">
    <property type="protein sequence ID" value="KPM31172.1"/>
    <property type="molecule type" value="Genomic_DNA"/>
</dbReference>